<feature type="binding site" evidence="7">
    <location>
        <position position="14"/>
    </location>
    <ligand>
        <name>ATP</name>
        <dbReference type="ChEBI" id="CHEBI:30616"/>
    </ligand>
</feature>
<evidence type="ECO:0000256" key="6">
    <source>
        <dbReference type="ARBA" id="ARBA00022840"/>
    </source>
</evidence>
<keyword evidence="3 7" id="KW-0808">Transferase</keyword>
<accession>A0A0H1QZG2</accession>
<comment type="subunit">
    <text evidence="7">Interacts with uS11. Not a structural component of 40S pre-ribosomes, but transiently interacts with them by binding to uS11.</text>
</comment>
<dbReference type="GO" id="GO:0042274">
    <property type="term" value="P:ribosomal small subunit biogenesis"/>
    <property type="evidence" value="ECO:0007669"/>
    <property type="project" value="UniProtKB-UniRule"/>
</dbReference>
<dbReference type="Pfam" id="PF13238">
    <property type="entry name" value="AAA_18"/>
    <property type="match status" value="1"/>
</dbReference>
<keyword evidence="2 7" id="KW-0698">rRNA processing</keyword>
<dbReference type="AlphaFoldDB" id="A0A0H1QZG2"/>
<dbReference type="GO" id="GO:0006364">
    <property type="term" value="P:rRNA processing"/>
    <property type="evidence" value="ECO:0007669"/>
    <property type="project" value="UniProtKB-KW"/>
</dbReference>
<organism evidence="8 9">
    <name type="scientific">Methanoculleus sediminis</name>
    <dbReference type="NCBI Taxonomy" id="1550566"/>
    <lineage>
        <taxon>Archaea</taxon>
        <taxon>Methanobacteriati</taxon>
        <taxon>Methanobacteriota</taxon>
        <taxon>Stenosarchaea group</taxon>
        <taxon>Methanomicrobia</taxon>
        <taxon>Methanomicrobiales</taxon>
        <taxon>Methanomicrobiaceae</taxon>
        <taxon>Methanoculleus</taxon>
    </lineage>
</organism>
<keyword evidence="9" id="KW-1185">Reference proteome</keyword>
<dbReference type="EC" id="2.7.4.3" evidence="7"/>
<evidence type="ECO:0000256" key="5">
    <source>
        <dbReference type="ARBA" id="ARBA00022777"/>
    </source>
</evidence>
<keyword evidence="4 7" id="KW-0547">Nucleotide-binding</keyword>
<evidence type="ECO:0000256" key="1">
    <source>
        <dbReference type="ARBA" id="ARBA00022517"/>
    </source>
</evidence>
<dbReference type="GO" id="GO:0016887">
    <property type="term" value="F:ATP hydrolysis activity"/>
    <property type="evidence" value="ECO:0007669"/>
    <property type="project" value="InterPro"/>
</dbReference>
<comment type="similarity">
    <text evidence="7">Belongs to the adenylate kinase family. AK6 subfamily.</text>
</comment>
<reference evidence="8 9" key="1">
    <citation type="journal article" date="2015" name="Int. J. Syst. Evol. Microbiol.">
        <title>Methanoculleus sediminis sp. nov., a methanogen from sediments near a submarine mud volcano.</title>
        <authorList>
            <person name="Chen S.C."/>
            <person name="Chen M.F."/>
            <person name="Lai M.C."/>
            <person name="Weng C.Y."/>
            <person name="Wu S.Y."/>
            <person name="Lin S."/>
            <person name="Yang T.F."/>
            <person name="Chen P.C."/>
        </authorList>
    </citation>
    <scope>NUCLEOTIDE SEQUENCE [LARGE SCALE GENOMIC DNA]</scope>
    <source>
        <strain evidence="8 9">S3Fa</strain>
    </source>
</reference>
<comment type="catalytic activity">
    <reaction evidence="7">
        <text>ATP + H2O = ADP + phosphate + H(+)</text>
        <dbReference type="Rhea" id="RHEA:13065"/>
        <dbReference type="ChEBI" id="CHEBI:15377"/>
        <dbReference type="ChEBI" id="CHEBI:15378"/>
        <dbReference type="ChEBI" id="CHEBI:30616"/>
        <dbReference type="ChEBI" id="CHEBI:43474"/>
        <dbReference type="ChEBI" id="CHEBI:456216"/>
    </reaction>
</comment>
<comment type="catalytic activity">
    <reaction evidence="7">
        <text>AMP + ATP = 2 ADP</text>
        <dbReference type="Rhea" id="RHEA:12973"/>
        <dbReference type="ChEBI" id="CHEBI:30616"/>
        <dbReference type="ChEBI" id="CHEBI:456215"/>
        <dbReference type="ChEBI" id="CHEBI:456216"/>
        <dbReference type="EC" id="2.7.4.3"/>
    </reaction>
</comment>
<feature type="binding site" evidence="7">
    <location>
        <position position="96"/>
    </location>
    <ligand>
        <name>ATP</name>
        <dbReference type="ChEBI" id="CHEBI:30616"/>
    </ligand>
</feature>
<evidence type="ECO:0000256" key="3">
    <source>
        <dbReference type="ARBA" id="ARBA00022679"/>
    </source>
</evidence>
<feature type="binding site" evidence="7">
    <location>
        <position position="10"/>
    </location>
    <ligand>
        <name>ATP</name>
        <dbReference type="ChEBI" id="CHEBI:30616"/>
    </ligand>
</feature>
<dbReference type="PANTHER" id="PTHR12595">
    <property type="entry name" value="POS9-ACTIVATING FACTOR FAP7-RELATED"/>
    <property type="match status" value="1"/>
</dbReference>
<dbReference type="InterPro" id="IPR020618">
    <property type="entry name" value="Adenyl_kinase_AK6"/>
</dbReference>
<proteinExistence type="inferred from homology"/>
<feature type="binding site" evidence="7">
    <location>
        <position position="13"/>
    </location>
    <ligand>
        <name>ATP</name>
        <dbReference type="ChEBI" id="CHEBI:30616"/>
    </ligand>
</feature>
<feature type="region of interest" description="LID" evidence="7">
    <location>
        <begin position="95"/>
        <end position="105"/>
    </location>
</feature>
<dbReference type="OrthoDB" id="8730at2157"/>
<feature type="binding site" evidence="7">
    <location>
        <position position="15"/>
    </location>
    <ligand>
        <name>ATP</name>
        <dbReference type="ChEBI" id="CHEBI:30616"/>
    </ligand>
</feature>
<evidence type="ECO:0000313" key="8">
    <source>
        <dbReference type="EMBL" id="KLK88204.1"/>
    </source>
</evidence>
<evidence type="ECO:0000313" key="9">
    <source>
        <dbReference type="Proteomes" id="UP000035301"/>
    </source>
</evidence>
<keyword evidence="1 7" id="KW-0690">Ribosome biogenesis</keyword>
<protein>
    <recommendedName>
        <fullName evidence="7">Putative adenylate kinase</fullName>
        <shortName evidence="7">AK</shortName>
        <ecNumber evidence="7">2.7.4.3</ecNumber>
    </recommendedName>
    <alternativeName>
        <fullName evidence="7">ATP-AMP transphosphorylase</fullName>
    </alternativeName>
</protein>
<comment type="caution">
    <text evidence="7">Lacks conserved residue(s) required for the propagation of feature annotation.</text>
</comment>
<dbReference type="InterPro" id="IPR027417">
    <property type="entry name" value="P-loop_NTPase"/>
</dbReference>
<dbReference type="GO" id="GO:0005524">
    <property type="term" value="F:ATP binding"/>
    <property type="evidence" value="ECO:0007669"/>
    <property type="project" value="UniProtKB-UniRule"/>
</dbReference>
<dbReference type="RefSeq" id="WP_048181503.1">
    <property type="nucleotide sequence ID" value="NZ_JXOJ01000002.1"/>
</dbReference>
<evidence type="ECO:0000256" key="7">
    <source>
        <dbReference type="HAMAP-Rule" id="MF_00039"/>
    </source>
</evidence>
<evidence type="ECO:0000256" key="4">
    <source>
        <dbReference type="ARBA" id="ARBA00022741"/>
    </source>
</evidence>
<feature type="binding site" evidence="7">
    <location>
        <position position="12"/>
    </location>
    <ligand>
        <name>ATP</name>
        <dbReference type="ChEBI" id="CHEBI:30616"/>
    </ligand>
</feature>
<dbReference type="Gene3D" id="3.40.50.300">
    <property type="entry name" value="P-loop containing nucleotide triphosphate hydrolases"/>
    <property type="match status" value="1"/>
</dbReference>
<dbReference type="Proteomes" id="UP000035301">
    <property type="component" value="Unassembled WGS sequence"/>
</dbReference>
<keyword evidence="6 7" id="KW-0067">ATP-binding</keyword>
<comment type="function">
    <text evidence="7">Broad-specificity nucleoside monophosphate (NMP) kinase that catalyzes the reversible transfer of the terminal phosphate group between nucleoside triphosphates and monophosphates. Has also ATPase activity. Involved in the late maturation steps of the 30S ribosomal particles, specifically 16S rRNA maturation. While NMP activity is not required for ribosome maturation, ATPase activity is. Associates transiently with small ribosomal subunit protein uS11. ATP hydrolysis breaks the interaction with uS11. May temporarily remove uS11 from the ribosome to enable a conformational change of the ribosomal RNA that is needed for the final maturation step of the small ribosomal subunit.</text>
</comment>
<dbReference type="PATRIC" id="fig|1550566.3.peg.838"/>
<dbReference type="GO" id="GO:0004017">
    <property type="term" value="F:AMP kinase activity"/>
    <property type="evidence" value="ECO:0007669"/>
    <property type="project" value="UniProtKB-UniRule"/>
</dbReference>
<dbReference type="STRING" id="1550566.SZ63_03910"/>
<name>A0A0H1QZG2_9EURY</name>
<evidence type="ECO:0000256" key="2">
    <source>
        <dbReference type="ARBA" id="ARBA00022552"/>
    </source>
</evidence>
<dbReference type="EMBL" id="JXOJ01000002">
    <property type="protein sequence ID" value="KLK88204.1"/>
    <property type="molecule type" value="Genomic_DNA"/>
</dbReference>
<keyword evidence="5 7" id="KW-0418">Kinase</keyword>
<gene>
    <name evidence="8" type="ORF">SZ63_03910</name>
</gene>
<dbReference type="HAMAP" id="MF_00039">
    <property type="entry name" value="Adenylate_kinase_AK6"/>
    <property type="match status" value="1"/>
</dbReference>
<dbReference type="SUPFAM" id="SSF52540">
    <property type="entry name" value="P-loop containing nucleoside triphosphate hydrolases"/>
    <property type="match status" value="1"/>
</dbReference>
<comment type="caution">
    <text evidence="8">The sequence shown here is derived from an EMBL/GenBank/DDBJ whole genome shotgun (WGS) entry which is preliminary data.</text>
</comment>
<sequence>MMTGITGTPGTGKTSIAAELERRGYMIVRLADTVRPYVIEEDRDRQTLVVDVDRWAEEFEPLDGIVEGHLAHLLPCDRVVVLRCRPDVLAARLSPRNYPEEKITENVEAEALDVILIETLEEHPDEHVLEVDTTDLSVDECADRIERFVRGGLPPSCGSIDWSEYLEVGR</sequence>
<dbReference type="PANTHER" id="PTHR12595:SF0">
    <property type="entry name" value="ADENYLATE KINASE ISOENZYME 6"/>
    <property type="match status" value="1"/>
</dbReference>